<dbReference type="PANTHER" id="PTHR36558">
    <property type="entry name" value="GLR1098 PROTEIN"/>
    <property type="match status" value="1"/>
</dbReference>
<name>A0A1M6PPM2_9FLAO</name>
<feature type="domain" description="Putative restriction endonuclease" evidence="1">
    <location>
        <begin position="19"/>
        <end position="183"/>
    </location>
</feature>
<evidence type="ECO:0000259" key="1">
    <source>
        <dbReference type="Pfam" id="PF05685"/>
    </source>
</evidence>
<dbReference type="OrthoDB" id="9808428at2"/>
<evidence type="ECO:0000313" key="3">
    <source>
        <dbReference type="Proteomes" id="UP000184498"/>
    </source>
</evidence>
<keyword evidence="3" id="KW-1185">Reference proteome</keyword>
<dbReference type="Proteomes" id="UP000184498">
    <property type="component" value="Unassembled WGS sequence"/>
</dbReference>
<keyword evidence="2" id="KW-0540">Nuclease</keyword>
<dbReference type="STRING" id="216903.SAMN05444371_1234"/>
<accession>A0A1M6PPM2</accession>
<evidence type="ECO:0000313" key="2">
    <source>
        <dbReference type="EMBL" id="SHK09954.1"/>
    </source>
</evidence>
<dbReference type="GO" id="GO:0004519">
    <property type="term" value="F:endonuclease activity"/>
    <property type="evidence" value="ECO:0007669"/>
    <property type="project" value="UniProtKB-KW"/>
</dbReference>
<reference evidence="3" key="1">
    <citation type="submission" date="2016-11" db="EMBL/GenBank/DDBJ databases">
        <authorList>
            <person name="Varghese N."/>
            <person name="Submissions S."/>
        </authorList>
    </citation>
    <scope>NUCLEOTIDE SEQUENCE [LARGE SCALE GENOMIC DNA]</scope>
    <source>
        <strain evidence="3">DSM 18016</strain>
    </source>
</reference>
<dbReference type="EMBL" id="FRAM01000001">
    <property type="protein sequence ID" value="SHK09954.1"/>
    <property type="molecule type" value="Genomic_DNA"/>
</dbReference>
<protein>
    <submittedName>
        <fullName evidence="2">Endonuclease, Uma2 family (Restriction endonuclease fold)</fullName>
    </submittedName>
</protein>
<organism evidence="2 3">
    <name type="scientific">Epilithonimonas mollis</name>
    <dbReference type="NCBI Taxonomy" id="216903"/>
    <lineage>
        <taxon>Bacteria</taxon>
        <taxon>Pseudomonadati</taxon>
        <taxon>Bacteroidota</taxon>
        <taxon>Flavobacteriia</taxon>
        <taxon>Flavobacteriales</taxon>
        <taxon>Weeksellaceae</taxon>
        <taxon>Chryseobacterium group</taxon>
        <taxon>Epilithonimonas</taxon>
    </lineage>
</organism>
<dbReference type="SUPFAM" id="SSF52980">
    <property type="entry name" value="Restriction endonuclease-like"/>
    <property type="match status" value="1"/>
</dbReference>
<sequence length="192" mass="22297">MEITNIDQLDLNKTYTFADYLMWRFKERVELIKGKILKMSPAPAPIHQRISQKINQKLYPFFENKPCELFYAPFDVRLPNKTGEILTVVQPDLCVICDRTKIDDKGCLGAPDLVVEILSPGNSKKEMNLKFSLYEEYGVSEYWVVDSSEKFILIYSLENGEYISRKPVADGEILQSIKFPDLKFSTENLYEF</sequence>
<dbReference type="InterPro" id="IPR012296">
    <property type="entry name" value="Nuclease_put_TT1808"/>
</dbReference>
<gene>
    <name evidence="2" type="ORF">SAMN05444371_1234</name>
</gene>
<proteinExistence type="predicted"/>
<dbReference type="RefSeq" id="WP_072996885.1">
    <property type="nucleotide sequence ID" value="NZ_FRAM01000001.1"/>
</dbReference>
<dbReference type="Gene3D" id="3.90.1570.10">
    <property type="entry name" value="tt1808, chain A"/>
    <property type="match status" value="1"/>
</dbReference>
<dbReference type="InterPro" id="IPR011335">
    <property type="entry name" value="Restrct_endonuc-II-like"/>
</dbReference>
<dbReference type="Pfam" id="PF05685">
    <property type="entry name" value="Uma2"/>
    <property type="match status" value="1"/>
</dbReference>
<dbReference type="InterPro" id="IPR008538">
    <property type="entry name" value="Uma2"/>
</dbReference>
<keyword evidence="2" id="KW-0255">Endonuclease</keyword>
<keyword evidence="2" id="KW-0378">Hydrolase</keyword>
<dbReference type="CDD" id="cd06260">
    <property type="entry name" value="DUF820-like"/>
    <property type="match status" value="1"/>
</dbReference>
<dbReference type="AlphaFoldDB" id="A0A1M6PPM2"/>
<dbReference type="PANTHER" id="PTHR36558:SF1">
    <property type="entry name" value="RESTRICTION ENDONUCLEASE DOMAIN-CONTAINING PROTEIN-RELATED"/>
    <property type="match status" value="1"/>
</dbReference>